<dbReference type="Proteomes" id="UP000798662">
    <property type="component" value="Chromosome 1"/>
</dbReference>
<reference evidence="1" key="1">
    <citation type="submission" date="2019-11" db="EMBL/GenBank/DDBJ databases">
        <title>Nori genome reveals adaptations in red seaweeds to the harsh intertidal environment.</title>
        <authorList>
            <person name="Wang D."/>
            <person name="Mao Y."/>
        </authorList>
    </citation>
    <scope>NUCLEOTIDE SEQUENCE</scope>
    <source>
        <tissue evidence="1">Gametophyte</tissue>
    </source>
</reference>
<organism evidence="1 2">
    <name type="scientific">Pyropia yezoensis</name>
    <name type="common">Susabi-nori</name>
    <name type="synonym">Porphyra yezoensis</name>
    <dbReference type="NCBI Taxonomy" id="2788"/>
    <lineage>
        <taxon>Eukaryota</taxon>
        <taxon>Rhodophyta</taxon>
        <taxon>Bangiophyceae</taxon>
        <taxon>Bangiales</taxon>
        <taxon>Bangiaceae</taxon>
        <taxon>Pyropia</taxon>
    </lineage>
</organism>
<comment type="caution">
    <text evidence="1">The sequence shown here is derived from an EMBL/GenBank/DDBJ whole genome shotgun (WGS) entry which is preliminary data.</text>
</comment>
<accession>A0ACC3BNX7</accession>
<proteinExistence type="predicted"/>
<dbReference type="EMBL" id="CM020618">
    <property type="protein sequence ID" value="KAK1859607.1"/>
    <property type="molecule type" value="Genomic_DNA"/>
</dbReference>
<name>A0ACC3BNX7_PYRYE</name>
<protein>
    <submittedName>
        <fullName evidence="1">Uncharacterized protein</fullName>
    </submittedName>
</protein>
<gene>
    <name evidence="1" type="ORF">I4F81_002202</name>
</gene>
<keyword evidence="2" id="KW-1185">Reference proteome</keyword>
<evidence type="ECO:0000313" key="1">
    <source>
        <dbReference type="EMBL" id="KAK1859607.1"/>
    </source>
</evidence>
<sequence length="76" mass="8098">MIPGGRVDGVRDDLTGLAQIHVHAKVPRVSTGGLDVPTCPEARVVIRVGSSRVHHVPADHQDGNRRNGDQASMGRD</sequence>
<evidence type="ECO:0000313" key="2">
    <source>
        <dbReference type="Proteomes" id="UP000798662"/>
    </source>
</evidence>